<sequence length="855" mass="97717">MSPIMEDFIIRTIPDTAQASSSRTAEASFSQTADTSLSLSSPQPPTALEKGKGKAGPSGDIYDVYLAPSSINDCARKERVPVSVSTFTYQRTSYVRDRFARPNKYRPESSGVWVYGESIRPRSSPDNVKLNLYYCYCCERDNTPQKLMFAEGGYKSRHLRDRHGYDKHTGRCRANKTQPHVDNNTNMAGINTANIRQAIAVSRQERFKQKLVNFIIHGHIAISVIENIHFRSLVDFLSVNNRGLLPKSAQTVRSWIMKDFKARRLVLRAELIEAVSKISISFDVWTSPAQTPILGIYSHFINADGVRRQVLLGLKELHGRHTAKNLALVLERTLIEYGIKDRLGYTMSDNATTNDACAEALNLLCCPNLTTKDMRERRRLRCFGHIINLCATAFTRGDVANDKALQSAQKLMDMPAVEVAWRNKGALGKMRNNIRWFRSSAQRKQQFAENKVGDLDGDHLELICPNTTRWNSIYAASNRFLVVKQRLNKFWQNWDYKGTDTGLHPADILTPDDWRELELSHDALQIFEVATKHVEGHNKFLSHWLNAMDAQLYKDFKKRKGNKTKAADALAKCNRFDFLVKCSEAAFEKAEKYYQACEKTDAYYLAIVLDPREKMSWFHRVWDEYPDTKATWIPGVRRQILKAWDEEYRSISTTAPPAQSSPRNLPSTDDHLMNRYARFQGSRHVAHIGLPQNVDHFRQYLEEDPIVSGEDFNVIEFWMKRRITQPQLAQMALDIFACPPMSDECERLFSSAKILISDRRNRLKMDIIEAIECLRQWLGVYEEEEEDTSDLDEEDDDGSMDCDFVGEEVYIDLLAGPEFNCDIDDYLGGDDDIGDDDSDDSLNGSELNSDVEGDE</sequence>
<dbReference type="eggNOG" id="KOG1121">
    <property type="taxonomic scope" value="Eukaryota"/>
</dbReference>
<dbReference type="EMBL" id="CAGA01000166">
    <property type="protein sequence ID" value="CCE34918.1"/>
    <property type="molecule type" value="Genomic_DNA"/>
</dbReference>
<dbReference type="VEuPathDB" id="FungiDB:CPUR_08857"/>
<proteinExistence type="predicted"/>
<feature type="compositionally biased region" description="Acidic residues" evidence="6">
    <location>
        <begin position="825"/>
        <end position="840"/>
    </location>
</feature>
<evidence type="ECO:0000256" key="4">
    <source>
        <dbReference type="ARBA" id="ARBA00022833"/>
    </source>
</evidence>
<evidence type="ECO:0000256" key="3">
    <source>
        <dbReference type="ARBA" id="ARBA00022771"/>
    </source>
</evidence>
<evidence type="ECO:0000256" key="6">
    <source>
        <dbReference type="SAM" id="MobiDB-lite"/>
    </source>
</evidence>
<comment type="subcellular location">
    <subcellularLocation>
        <location evidence="1">Nucleus</location>
    </subcellularLocation>
</comment>
<dbReference type="PANTHER" id="PTHR46481:SF10">
    <property type="entry name" value="ZINC FINGER BED DOMAIN-CONTAINING PROTEIN 39"/>
    <property type="match status" value="1"/>
</dbReference>
<dbReference type="InterPro" id="IPR012337">
    <property type="entry name" value="RNaseH-like_sf"/>
</dbReference>
<dbReference type="Pfam" id="PF05699">
    <property type="entry name" value="Dimer_Tnp_hAT"/>
    <property type="match status" value="1"/>
</dbReference>
<name>M1WGX4_CLAP2</name>
<comment type="caution">
    <text evidence="8">The sequence shown here is derived from an EMBL/GenBank/DDBJ whole genome shotgun (WGS) entry which is preliminary data.</text>
</comment>
<dbReference type="GO" id="GO:0008270">
    <property type="term" value="F:zinc ion binding"/>
    <property type="evidence" value="ECO:0007669"/>
    <property type="project" value="UniProtKB-KW"/>
</dbReference>
<feature type="region of interest" description="Disordered" evidence="6">
    <location>
        <begin position="825"/>
        <end position="855"/>
    </location>
</feature>
<dbReference type="SUPFAM" id="SSF53098">
    <property type="entry name" value="Ribonuclease H-like"/>
    <property type="match status" value="1"/>
</dbReference>
<feature type="compositionally biased region" description="Polar residues" evidence="6">
    <location>
        <begin position="16"/>
        <end position="35"/>
    </location>
</feature>
<dbReference type="GO" id="GO:0046983">
    <property type="term" value="F:protein dimerization activity"/>
    <property type="evidence" value="ECO:0007669"/>
    <property type="project" value="InterPro"/>
</dbReference>
<reference evidence="8 9" key="1">
    <citation type="journal article" date="2013" name="PLoS Genet.">
        <title>Plant-symbiotic fungi as chemical engineers: Multi-genome analysis of the Clavicipitaceae reveals dynamics of alkaloid loci.</title>
        <authorList>
            <person name="Schardl C.L."/>
            <person name="Young C.A."/>
            <person name="Hesse U."/>
            <person name="Amyotte S.G."/>
            <person name="Andreeva K."/>
            <person name="Calie P.J."/>
            <person name="Fleetwood D.J."/>
            <person name="Haws D.C."/>
            <person name="Moore N."/>
            <person name="Oeser B."/>
            <person name="Panaccione D.G."/>
            <person name="Schweri K.K."/>
            <person name="Voisey C.R."/>
            <person name="Farman M.L."/>
            <person name="Jaromczyk J.W."/>
            <person name="Roe B.A."/>
            <person name="O'Sullivan D.M."/>
            <person name="Scott B."/>
            <person name="Tudzynski P."/>
            <person name="An Z."/>
            <person name="Arnaoudova E.G."/>
            <person name="Bullock C.T."/>
            <person name="Charlton N.D."/>
            <person name="Chen L."/>
            <person name="Cox M."/>
            <person name="Dinkins R.D."/>
            <person name="Florea S."/>
            <person name="Glenn A.E."/>
            <person name="Gordon A."/>
            <person name="Gueldener U."/>
            <person name="Harris D.R."/>
            <person name="Hollin W."/>
            <person name="Jaromczyk J."/>
            <person name="Johnson R.D."/>
            <person name="Khan A.K."/>
            <person name="Leistner E."/>
            <person name="Leuchtmann A."/>
            <person name="Li C."/>
            <person name="Liu J."/>
            <person name="Liu J."/>
            <person name="Liu M."/>
            <person name="Mace W."/>
            <person name="Machado C."/>
            <person name="Nagabhyru P."/>
            <person name="Pan J."/>
            <person name="Schmid J."/>
            <person name="Sugawara K."/>
            <person name="Steiner U."/>
            <person name="Takach J.E."/>
            <person name="Tanaka E."/>
            <person name="Webb J.S."/>
            <person name="Wilson E.V."/>
            <person name="Wiseman J.L."/>
            <person name="Yoshida R."/>
            <person name="Zeng Z."/>
        </authorList>
    </citation>
    <scope>NUCLEOTIDE SEQUENCE [LARGE SCALE GENOMIC DNA]</scope>
    <source>
        <strain evidence="8 9">20.1</strain>
    </source>
</reference>
<dbReference type="PANTHER" id="PTHR46481">
    <property type="entry name" value="ZINC FINGER BED DOMAIN-CONTAINING PROTEIN 4"/>
    <property type="match status" value="1"/>
</dbReference>
<evidence type="ECO:0000313" key="9">
    <source>
        <dbReference type="Proteomes" id="UP000016801"/>
    </source>
</evidence>
<feature type="domain" description="HAT C-terminal dimerisation" evidence="7">
    <location>
        <begin position="698"/>
        <end position="778"/>
    </location>
</feature>
<keyword evidence="4" id="KW-0862">Zinc</keyword>
<keyword evidence="3" id="KW-0863">Zinc-finger</keyword>
<evidence type="ECO:0000256" key="5">
    <source>
        <dbReference type="ARBA" id="ARBA00023242"/>
    </source>
</evidence>
<keyword evidence="5" id="KW-0539">Nucleus</keyword>
<protein>
    <recommendedName>
        <fullName evidence="7">HAT C-terminal dimerisation domain-containing protein</fullName>
    </recommendedName>
</protein>
<dbReference type="Proteomes" id="UP000016801">
    <property type="component" value="Unassembled WGS sequence"/>
</dbReference>
<dbReference type="OrthoDB" id="4961446at2759"/>
<dbReference type="AlphaFoldDB" id="M1WGX4"/>
<evidence type="ECO:0000259" key="7">
    <source>
        <dbReference type="Pfam" id="PF05699"/>
    </source>
</evidence>
<organism evidence="8 9">
    <name type="scientific">Claviceps purpurea (strain 20.1)</name>
    <name type="common">Ergot fungus</name>
    <name type="synonym">Sphacelia segetum</name>
    <dbReference type="NCBI Taxonomy" id="1111077"/>
    <lineage>
        <taxon>Eukaryota</taxon>
        <taxon>Fungi</taxon>
        <taxon>Dikarya</taxon>
        <taxon>Ascomycota</taxon>
        <taxon>Pezizomycotina</taxon>
        <taxon>Sordariomycetes</taxon>
        <taxon>Hypocreomycetidae</taxon>
        <taxon>Hypocreales</taxon>
        <taxon>Clavicipitaceae</taxon>
        <taxon>Claviceps</taxon>
    </lineage>
</organism>
<dbReference type="InterPro" id="IPR052035">
    <property type="entry name" value="ZnF_BED_domain_contain"/>
</dbReference>
<dbReference type="PhylomeDB" id="M1WGX4"/>
<keyword evidence="2" id="KW-0479">Metal-binding</keyword>
<evidence type="ECO:0000313" key="8">
    <source>
        <dbReference type="EMBL" id="CCE34918.1"/>
    </source>
</evidence>
<keyword evidence="9" id="KW-1185">Reference proteome</keyword>
<accession>M1WGX4</accession>
<gene>
    <name evidence="8" type="ORF">CPUR_08857</name>
</gene>
<dbReference type="GO" id="GO:0005634">
    <property type="term" value="C:nucleus"/>
    <property type="evidence" value="ECO:0007669"/>
    <property type="project" value="UniProtKB-SubCell"/>
</dbReference>
<evidence type="ECO:0000256" key="2">
    <source>
        <dbReference type="ARBA" id="ARBA00022723"/>
    </source>
</evidence>
<dbReference type="InterPro" id="IPR008906">
    <property type="entry name" value="HATC_C_dom"/>
</dbReference>
<feature type="region of interest" description="Disordered" evidence="6">
    <location>
        <begin position="16"/>
        <end position="56"/>
    </location>
</feature>
<evidence type="ECO:0000256" key="1">
    <source>
        <dbReference type="ARBA" id="ARBA00004123"/>
    </source>
</evidence>
<dbReference type="HOGENOM" id="CLU_009123_10_1_1"/>